<sequence length="584" mass="64838">MKRFILGILIAGSLLAGSGQAALAAQTDNFTITKFDAEYSLGRDSENRSTLAATWRITAHFLPNQNRGIAPIFVKKYDNHPTNFSLQSVTDGQGVSLEHTWNGDELRIGKKDVYVQGEKTYVIKFTQHDVTRHYDNTGRDEFYWDVIGNEWRVPMQNVRVSVKFDESLQAARAGEAFCYVGAHGSRQRCNVSGDKGEIVTNANRLDRREGITMAVGFTGGTFAGYQETLSEKLIKIWATVQTIVSSLAVILMLLLVWRYRRLFGRYRELKPIPPEYLPPKQASVMTSAYILKNYEALAVKGSAKVAQLLDLAVRHYIKLYEVKKASFLRSAQYEIEIVKDLKELRPEESEVVRDMFGSSMPKPGQRLNLKKLQNNLSYAARTRDDDTNLKNLARGKYALCEQTLANKRIVQKWALWIFVISVLLLSPMLLIVAGIMFTLSFGWSLTDEGLALRRYLAGLKMYIGVAEAERLQMLQSPEGAEKVKVDASDEKQLVKLYERVLPYAVLFGQEKEWSKQLGRYYEQVGEQPDWYSGQGAFNAAAFAAGMNSLSSVASSASDYSSTSGGSTGGGFAGGGGGGGGGGGW</sequence>
<feature type="transmembrane region" description="Helical" evidence="2">
    <location>
        <begin position="413"/>
        <end position="443"/>
    </location>
</feature>
<keyword evidence="2" id="KW-0472">Membrane</keyword>
<gene>
    <name evidence="6" type="ORF">FBF37_00950</name>
</gene>
<dbReference type="Pfam" id="PF20990">
    <property type="entry name" value="DUF2207_C"/>
    <property type="match status" value="1"/>
</dbReference>
<feature type="domain" description="Predicted membrane protein YciQ-like C-terminal" evidence="5">
    <location>
        <begin position="275"/>
        <end position="517"/>
    </location>
</feature>
<feature type="transmembrane region" description="Helical" evidence="2">
    <location>
        <begin position="236"/>
        <end position="257"/>
    </location>
</feature>
<dbReference type="InterPro" id="IPR018702">
    <property type="entry name" value="DUF2207"/>
</dbReference>
<feature type="compositionally biased region" description="Gly residues" evidence="1">
    <location>
        <begin position="565"/>
        <end position="584"/>
    </location>
</feature>
<feature type="region of interest" description="Disordered" evidence="1">
    <location>
        <begin position="557"/>
        <end position="584"/>
    </location>
</feature>
<feature type="signal peptide" evidence="3">
    <location>
        <begin position="1"/>
        <end position="24"/>
    </location>
</feature>
<dbReference type="KEGG" id="nft:FBF37_00950"/>
<reference evidence="6 7" key="1">
    <citation type="submission" date="2019-04" db="EMBL/GenBank/DDBJ databases">
        <title>Saccharibacteria TM7 genomes.</title>
        <authorList>
            <person name="Bor B."/>
            <person name="He X."/>
            <person name="Chen T."/>
            <person name="Dewhirst F.E."/>
        </authorList>
    </citation>
    <scope>NUCLEOTIDE SEQUENCE [LARGE SCALE GENOMIC DNA]</scope>
    <source>
        <strain evidence="6 7">BB001</strain>
    </source>
</reference>
<protein>
    <submittedName>
        <fullName evidence="6">DUF2207 domain-containing protein</fullName>
    </submittedName>
</protein>
<evidence type="ECO:0000259" key="5">
    <source>
        <dbReference type="Pfam" id="PF20990"/>
    </source>
</evidence>
<dbReference type="InterPro" id="IPR048389">
    <property type="entry name" value="YciQ-like_C"/>
</dbReference>
<evidence type="ECO:0000313" key="7">
    <source>
        <dbReference type="Proteomes" id="UP000310639"/>
    </source>
</evidence>
<evidence type="ECO:0000313" key="6">
    <source>
        <dbReference type="EMBL" id="QCT42041.1"/>
    </source>
</evidence>
<keyword evidence="7" id="KW-1185">Reference proteome</keyword>
<dbReference type="OrthoDB" id="4973253at2"/>
<keyword evidence="2" id="KW-1133">Transmembrane helix</keyword>
<organism evidence="6 7">
    <name type="scientific">Candidatus Nanosynbacter featherlites</name>
    <dbReference type="NCBI Taxonomy" id="2572088"/>
    <lineage>
        <taxon>Bacteria</taxon>
        <taxon>Candidatus Saccharimonadota</taxon>
        <taxon>Candidatus Saccharimonadia</taxon>
        <taxon>Candidatus Nanosynbacterales</taxon>
        <taxon>Candidatus Nanosynbacteraceae</taxon>
        <taxon>Candidatus Nanosynbacter</taxon>
    </lineage>
</organism>
<evidence type="ECO:0000256" key="3">
    <source>
        <dbReference type="SAM" id="SignalP"/>
    </source>
</evidence>
<proteinExistence type="predicted"/>
<name>A0A4P9A2N6_9BACT</name>
<dbReference type="Pfam" id="PF09972">
    <property type="entry name" value="DUF2207"/>
    <property type="match status" value="1"/>
</dbReference>
<dbReference type="AlphaFoldDB" id="A0A4P9A2N6"/>
<keyword evidence="2" id="KW-0812">Transmembrane</keyword>
<feature type="chain" id="PRO_5020218475" evidence="3">
    <location>
        <begin position="25"/>
        <end position="584"/>
    </location>
</feature>
<dbReference type="RefSeq" id="WP_138078606.1">
    <property type="nucleotide sequence ID" value="NZ_CP040004.1"/>
</dbReference>
<feature type="domain" description="DUF2207" evidence="4">
    <location>
        <begin position="32"/>
        <end position="217"/>
    </location>
</feature>
<evidence type="ECO:0000256" key="1">
    <source>
        <dbReference type="SAM" id="MobiDB-lite"/>
    </source>
</evidence>
<evidence type="ECO:0000256" key="2">
    <source>
        <dbReference type="SAM" id="Phobius"/>
    </source>
</evidence>
<accession>A0A4P9A2N6</accession>
<dbReference type="Proteomes" id="UP000310639">
    <property type="component" value="Chromosome"/>
</dbReference>
<dbReference type="EMBL" id="CP040004">
    <property type="protein sequence ID" value="QCT42041.1"/>
    <property type="molecule type" value="Genomic_DNA"/>
</dbReference>
<keyword evidence="3" id="KW-0732">Signal</keyword>
<evidence type="ECO:0000259" key="4">
    <source>
        <dbReference type="Pfam" id="PF09972"/>
    </source>
</evidence>